<evidence type="ECO:0000313" key="5">
    <source>
        <dbReference type="EMBL" id="MEQ6357578.1"/>
    </source>
</evidence>
<evidence type="ECO:0000256" key="1">
    <source>
        <dbReference type="ARBA" id="ARBA00023015"/>
    </source>
</evidence>
<dbReference type="Pfam" id="PF00455">
    <property type="entry name" value="DeoRC"/>
    <property type="match status" value="1"/>
</dbReference>
<dbReference type="SMART" id="SM01134">
    <property type="entry name" value="DeoRC"/>
    <property type="match status" value="1"/>
</dbReference>
<dbReference type="SUPFAM" id="SSF100950">
    <property type="entry name" value="NagB/RpiA/CoA transferase-like"/>
    <property type="match status" value="1"/>
</dbReference>
<protein>
    <submittedName>
        <fullName evidence="5">DeoR/GlpR family DNA-binding transcription regulator</fullName>
    </submittedName>
</protein>
<evidence type="ECO:0000256" key="2">
    <source>
        <dbReference type="ARBA" id="ARBA00023125"/>
    </source>
</evidence>
<dbReference type="Gene3D" id="1.10.10.10">
    <property type="entry name" value="Winged helix-like DNA-binding domain superfamily/Winged helix DNA-binding domain"/>
    <property type="match status" value="1"/>
</dbReference>
<dbReference type="PANTHER" id="PTHR30363">
    <property type="entry name" value="HTH-TYPE TRANSCRIPTIONAL REGULATOR SRLR-RELATED"/>
    <property type="match status" value="1"/>
</dbReference>
<dbReference type="PROSITE" id="PS00894">
    <property type="entry name" value="HTH_DEOR_1"/>
    <property type="match status" value="1"/>
</dbReference>
<gene>
    <name evidence="5" type="ORF">ABNX05_23525</name>
</gene>
<proteinExistence type="predicted"/>
<dbReference type="InterPro" id="IPR037171">
    <property type="entry name" value="NagB/RpiA_transferase-like"/>
</dbReference>
<comment type="caution">
    <text evidence="5">The sequence shown here is derived from an EMBL/GenBank/DDBJ whole genome shotgun (WGS) entry which is preliminary data.</text>
</comment>
<dbReference type="SUPFAM" id="SSF46785">
    <property type="entry name" value="Winged helix' DNA-binding domain"/>
    <property type="match status" value="1"/>
</dbReference>
<dbReference type="Proteomes" id="UP001478862">
    <property type="component" value="Unassembled WGS sequence"/>
</dbReference>
<dbReference type="PROSITE" id="PS51000">
    <property type="entry name" value="HTH_DEOR_2"/>
    <property type="match status" value="1"/>
</dbReference>
<accession>A0ABV1MYJ2</accession>
<dbReference type="InterPro" id="IPR014036">
    <property type="entry name" value="DeoR-like_C"/>
</dbReference>
<keyword evidence="6" id="KW-1185">Reference proteome</keyword>
<dbReference type="InterPro" id="IPR050313">
    <property type="entry name" value="Carb_Metab_HTH_regulators"/>
</dbReference>
<keyword evidence="2 5" id="KW-0238">DNA-binding</keyword>
<feature type="domain" description="HTH deoR-type" evidence="4">
    <location>
        <begin position="3"/>
        <end position="58"/>
    </location>
</feature>
<evidence type="ECO:0000313" key="6">
    <source>
        <dbReference type="Proteomes" id="UP001478862"/>
    </source>
</evidence>
<evidence type="ECO:0000256" key="3">
    <source>
        <dbReference type="ARBA" id="ARBA00023163"/>
    </source>
</evidence>
<name>A0ABV1MYJ2_9BACI</name>
<sequence>MLPKERLQKIIDLIQIEKKVYVSELSQKFSVTEETIRRDLEKLDKKGIVSRTYGGAVINRNGSEDLPFNTRTSLNIDLKKSIVSKIHHLIKDGDKLMVDPSSTALELVKALYDKQDLTLITNSIKILNEFSDSHFQIISTGGELRKKSLSLVGPAAEATVNRYFADIHVFSCKGISLEHGITESNEPEAELKKIMLKNSKINLLLVDQTKFDKSAFLKLFDLSDIDVLVTDKKPSTEWIEKLKANDVQLIY</sequence>
<dbReference type="PRINTS" id="PR00037">
    <property type="entry name" value="HTHLACR"/>
</dbReference>
<dbReference type="InterPro" id="IPR001034">
    <property type="entry name" value="DeoR_HTH"/>
</dbReference>
<keyword evidence="3" id="KW-0804">Transcription</keyword>
<dbReference type="RefSeq" id="WP_349661907.1">
    <property type="nucleotide sequence ID" value="NZ_JBEGDG010000029.1"/>
</dbReference>
<dbReference type="InterPro" id="IPR036388">
    <property type="entry name" value="WH-like_DNA-bd_sf"/>
</dbReference>
<dbReference type="SMART" id="SM00420">
    <property type="entry name" value="HTH_DEOR"/>
    <property type="match status" value="1"/>
</dbReference>
<reference evidence="5 6" key="1">
    <citation type="submission" date="2024-06" db="EMBL/GenBank/DDBJ databases">
        <title>Lysinibacillus zambalefons sp. nov., a Novel Firmicute Isolated from the Poon Bato Zambales Hyperalkaline Spring.</title>
        <authorList>
            <person name="Aja J.A."/>
            <person name="Lazaro J.E.H."/>
            <person name="Llorin L.D."/>
            <person name="Lim K.R."/>
            <person name="Teodosio J."/>
            <person name="Dalisay D.S."/>
        </authorList>
    </citation>
    <scope>NUCLEOTIDE SEQUENCE [LARGE SCALE GENOMIC DNA]</scope>
    <source>
        <strain evidence="5 6">M3</strain>
    </source>
</reference>
<dbReference type="PANTHER" id="PTHR30363:SF44">
    <property type="entry name" value="AGA OPERON TRANSCRIPTIONAL REPRESSOR-RELATED"/>
    <property type="match status" value="1"/>
</dbReference>
<dbReference type="EMBL" id="JBEGDG010000029">
    <property type="protein sequence ID" value="MEQ6357578.1"/>
    <property type="molecule type" value="Genomic_DNA"/>
</dbReference>
<dbReference type="InterPro" id="IPR036390">
    <property type="entry name" value="WH_DNA-bd_sf"/>
</dbReference>
<dbReference type="Pfam" id="PF08220">
    <property type="entry name" value="HTH_DeoR"/>
    <property type="match status" value="1"/>
</dbReference>
<evidence type="ECO:0000259" key="4">
    <source>
        <dbReference type="PROSITE" id="PS51000"/>
    </source>
</evidence>
<dbReference type="InterPro" id="IPR018356">
    <property type="entry name" value="Tscrpt_reg_HTH_DeoR_CS"/>
</dbReference>
<keyword evidence="1" id="KW-0805">Transcription regulation</keyword>
<organism evidence="5 6">
    <name type="scientific">Lysinibacillus zambalensis</name>
    <dbReference type="NCBI Taxonomy" id="3160866"/>
    <lineage>
        <taxon>Bacteria</taxon>
        <taxon>Bacillati</taxon>
        <taxon>Bacillota</taxon>
        <taxon>Bacilli</taxon>
        <taxon>Bacillales</taxon>
        <taxon>Bacillaceae</taxon>
        <taxon>Lysinibacillus</taxon>
    </lineage>
</organism>
<dbReference type="GO" id="GO:0003677">
    <property type="term" value="F:DNA binding"/>
    <property type="evidence" value="ECO:0007669"/>
    <property type="project" value="UniProtKB-KW"/>
</dbReference>